<keyword evidence="2" id="KW-1185">Reference proteome</keyword>
<name>A0ACC0Y916_9ROSI</name>
<evidence type="ECO:0000313" key="1">
    <source>
        <dbReference type="EMBL" id="KAJ0031801.1"/>
    </source>
</evidence>
<sequence>MCNETYVVNYCSIGNYWIGFDDVEAIIAKISYAKEKKLLGYHVWLVSSDQNWELSQVAVIVSNKSMQWLCSPEYIQKGIYSTKSDVYSFGILLLQIISGKRTSLYYGSENLSLPQYVSSLIIHMS</sequence>
<gene>
    <name evidence="1" type="ORF">Pint_14749</name>
</gene>
<organism evidence="1 2">
    <name type="scientific">Pistacia integerrima</name>
    <dbReference type="NCBI Taxonomy" id="434235"/>
    <lineage>
        <taxon>Eukaryota</taxon>
        <taxon>Viridiplantae</taxon>
        <taxon>Streptophyta</taxon>
        <taxon>Embryophyta</taxon>
        <taxon>Tracheophyta</taxon>
        <taxon>Spermatophyta</taxon>
        <taxon>Magnoliopsida</taxon>
        <taxon>eudicotyledons</taxon>
        <taxon>Gunneridae</taxon>
        <taxon>Pentapetalae</taxon>
        <taxon>rosids</taxon>
        <taxon>malvids</taxon>
        <taxon>Sapindales</taxon>
        <taxon>Anacardiaceae</taxon>
        <taxon>Pistacia</taxon>
    </lineage>
</organism>
<reference evidence="2" key="1">
    <citation type="journal article" date="2023" name="G3 (Bethesda)">
        <title>Genome assembly and association tests identify interacting loci associated with vigor, precocity, and sex in interspecific pistachio rootstocks.</title>
        <authorList>
            <person name="Palmer W."/>
            <person name="Jacygrad E."/>
            <person name="Sagayaradj S."/>
            <person name="Cavanaugh K."/>
            <person name="Han R."/>
            <person name="Bertier L."/>
            <person name="Beede B."/>
            <person name="Kafkas S."/>
            <person name="Golino D."/>
            <person name="Preece J."/>
            <person name="Michelmore R."/>
        </authorList>
    </citation>
    <scope>NUCLEOTIDE SEQUENCE [LARGE SCALE GENOMIC DNA]</scope>
</reference>
<dbReference type="EMBL" id="CM047743">
    <property type="protein sequence ID" value="KAJ0031801.1"/>
    <property type="molecule type" value="Genomic_DNA"/>
</dbReference>
<dbReference type="Proteomes" id="UP001163603">
    <property type="component" value="Chromosome 8"/>
</dbReference>
<comment type="caution">
    <text evidence="1">The sequence shown here is derived from an EMBL/GenBank/DDBJ whole genome shotgun (WGS) entry which is preliminary data.</text>
</comment>
<proteinExistence type="predicted"/>
<protein>
    <submittedName>
        <fullName evidence="1">Uncharacterized protein</fullName>
    </submittedName>
</protein>
<accession>A0ACC0Y916</accession>
<evidence type="ECO:0000313" key="2">
    <source>
        <dbReference type="Proteomes" id="UP001163603"/>
    </source>
</evidence>